<dbReference type="InterPro" id="IPR011990">
    <property type="entry name" value="TPR-like_helical_dom_sf"/>
</dbReference>
<dbReference type="InterPro" id="IPR058852">
    <property type="entry name" value="HTH_77"/>
</dbReference>
<dbReference type="InterPro" id="IPR005158">
    <property type="entry name" value="BTAD"/>
</dbReference>
<comment type="caution">
    <text evidence="5">The sequence shown here is derived from an EMBL/GenBank/DDBJ whole genome shotgun (WGS) entry which is preliminary data.</text>
</comment>
<dbReference type="Gene3D" id="1.10.10.10">
    <property type="entry name" value="Winged helix-like DNA-binding domain superfamily/Winged helix DNA-binding domain"/>
    <property type="match status" value="1"/>
</dbReference>
<dbReference type="InterPro" id="IPR016032">
    <property type="entry name" value="Sig_transdc_resp-reg_C-effctor"/>
</dbReference>
<keyword evidence="2 3" id="KW-0238">DNA-binding</keyword>
<dbReference type="SUPFAM" id="SSF48452">
    <property type="entry name" value="TPR-like"/>
    <property type="match status" value="1"/>
</dbReference>
<dbReference type="Pfam" id="PF25872">
    <property type="entry name" value="HTH_77"/>
    <property type="match status" value="1"/>
</dbReference>
<dbReference type="InterPro" id="IPR027417">
    <property type="entry name" value="P-loop_NTPase"/>
</dbReference>
<dbReference type="AlphaFoldDB" id="A0A327ZJ30"/>
<comment type="similarity">
    <text evidence="1">Belongs to the AfsR/DnrI/RedD regulatory family.</text>
</comment>
<evidence type="ECO:0000313" key="5">
    <source>
        <dbReference type="EMBL" id="RAK38223.1"/>
    </source>
</evidence>
<dbReference type="SUPFAM" id="SSF52540">
    <property type="entry name" value="P-loop containing nucleoside triphosphate hydrolases"/>
    <property type="match status" value="1"/>
</dbReference>
<evidence type="ECO:0000259" key="4">
    <source>
        <dbReference type="PROSITE" id="PS51755"/>
    </source>
</evidence>
<accession>A0A327ZJ30</accession>
<dbReference type="SUPFAM" id="SSF46894">
    <property type="entry name" value="C-terminal effector domain of the bipartite response regulators"/>
    <property type="match status" value="1"/>
</dbReference>
<gene>
    <name evidence="5" type="ORF">B0I29_105170</name>
</gene>
<dbReference type="PROSITE" id="PS51755">
    <property type="entry name" value="OMPR_PHOB"/>
    <property type="match status" value="1"/>
</dbReference>
<sequence>MGVVGRPTVVGVLVRMLGPFEVEGENGPVVVAGASQRAVLALLALRAGRPVPVAELVDALWPDDPPVSARNTLQSHVARLRSRLGAPGLINHGPAGYCLDLPRDAVDVLRFEFLVRGRREDAAAIGLWRGAPLAEFPGEPFRGVAARLVALHRGALVRHAGTLAPADAVELLREPSGADSCWEDGAVALAGAFVAAGCRGEALEVLRRHADATVDRLGLDPSDRVRRVQQGLLRGTHVVDKLGELQVWPERAAQAWTGAQVAPENQRDRALCVPLRFSSFMGRESEQRQLARLIAEPGLVSVVGPGGVGKTRLVAETVRATPGVAWVDAADVREADFLEAVAVGVGARVAPHDEPLAVIAEAAAGRAVVVLDNCEHVLGAAAELVEALRGVRVVVTSQESLRADGERVLRLGPLDPQAARRLFCERARVVPSGVVGEIVERLDLLPLAIELAAVQAAALGVDELAARLDDRLDLLDRGRRGADPRHRTLRAVVEWSFGLLDVASARLLRRLAVFAGAFTVAAAEAVAGDDRLPRTRVAGLLAGLVDRSLVVRHGPGRFRLLETVRAYALEQVDAEVTAAQQRHAAAMAAAAEDLDARMRGVDQAATVREIDALLPDLRLAFTRGDDGVKARLTAAMYRYGYRCQQYEVLAWGYSASSGHNAAAATHAWGRGDLVEARRRASLSDPLAHEVLGDVALVECDVETALTHYRAMTGEPVARVSGMVGEALVLAWSGRSDEAVALGLAAVELADSTGNPGARAESRYGLGEALGDLDPPRALELLGEAKILAAAVDDRLFQAASGTAAVAIRSRHGDPALALAAFRDVLRLWRRAGNTTLQAAALRNLIVLLTRVGEDETAMLLDAALPPARVYPAEAARLERARGAARERLGEARVAELTRRGEVLGAARVTEEAARSIEAALTRGRG</sequence>
<dbReference type="SMART" id="SM01043">
    <property type="entry name" value="BTAD"/>
    <property type="match status" value="1"/>
</dbReference>
<dbReference type="GO" id="GO:0006355">
    <property type="term" value="P:regulation of DNA-templated transcription"/>
    <property type="evidence" value="ECO:0007669"/>
    <property type="project" value="InterPro"/>
</dbReference>
<dbReference type="SMART" id="SM00862">
    <property type="entry name" value="Trans_reg_C"/>
    <property type="match status" value="1"/>
</dbReference>
<protein>
    <submittedName>
        <fullName evidence="5">Putative ATPase</fullName>
    </submittedName>
</protein>
<dbReference type="Pfam" id="PF03704">
    <property type="entry name" value="BTAD"/>
    <property type="match status" value="1"/>
</dbReference>
<dbReference type="Proteomes" id="UP000249341">
    <property type="component" value="Unassembled WGS sequence"/>
</dbReference>
<evidence type="ECO:0000256" key="3">
    <source>
        <dbReference type="PROSITE-ProRule" id="PRU01091"/>
    </source>
</evidence>
<dbReference type="EMBL" id="QLMJ01000005">
    <property type="protein sequence ID" value="RAK38223.1"/>
    <property type="molecule type" value="Genomic_DNA"/>
</dbReference>
<dbReference type="Gene3D" id="1.25.40.10">
    <property type="entry name" value="Tetratricopeptide repeat domain"/>
    <property type="match status" value="2"/>
</dbReference>
<dbReference type="PANTHER" id="PTHR47691">
    <property type="entry name" value="REGULATOR-RELATED"/>
    <property type="match status" value="1"/>
</dbReference>
<dbReference type="GO" id="GO:0003677">
    <property type="term" value="F:DNA binding"/>
    <property type="evidence" value="ECO:0007669"/>
    <property type="project" value="UniProtKB-UniRule"/>
</dbReference>
<dbReference type="Gene3D" id="3.40.50.300">
    <property type="entry name" value="P-loop containing nucleotide triphosphate hydrolases"/>
    <property type="match status" value="1"/>
</dbReference>
<name>A0A327ZJ30_9ACTN</name>
<dbReference type="PANTHER" id="PTHR47691:SF3">
    <property type="entry name" value="HTH-TYPE TRANSCRIPTIONAL REGULATOR RV0890C-RELATED"/>
    <property type="match status" value="1"/>
</dbReference>
<feature type="domain" description="OmpR/PhoB-type" evidence="4">
    <location>
        <begin position="5"/>
        <end position="101"/>
    </location>
</feature>
<dbReference type="Pfam" id="PF00486">
    <property type="entry name" value="Trans_reg_C"/>
    <property type="match status" value="1"/>
</dbReference>
<evidence type="ECO:0000256" key="1">
    <source>
        <dbReference type="ARBA" id="ARBA00005820"/>
    </source>
</evidence>
<keyword evidence="6" id="KW-1185">Reference proteome</keyword>
<evidence type="ECO:0000313" key="6">
    <source>
        <dbReference type="Proteomes" id="UP000249341"/>
    </source>
</evidence>
<proteinExistence type="inferred from homology"/>
<dbReference type="GO" id="GO:0000160">
    <property type="term" value="P:phosphorelay signal transduction system"/>
    <property type="evidence" value="ECO:0007669"/>
    <property type="project" value="InterPro"/>
</dbReference>
<reference evidence="5 6" key="1">
    <citation type="submission" date="2018-06" db="EMBL/GenBank/DDBJ databases">
        <title>Genomic Encyclopedia of Type Strains, Phase III (KMG-III): the genomes of soil and plant-associated and newly described type strains.</title>
        <authorList>
            <person name="Whitman W."/>
        </authorList>
    </citation>
    <scope>NUCLEOTIDE SEQUENCE [LARGE SCALE GENOMIC DNA]</scope>
    <source>
        <strain evidence="5 6">CGMCC 4.7090</strain>
    </source>
</reference>
<feature type="DNA-binding region" description="OmpR/PhoB-type" evidence="3">
    <location>
        <begin position="5"/>
        <end position="101"/>
    </location>
</feature>
<dbReference type="InterPro" id="IPR036388">
    <property type="entry name" value="WH-like_DNA-bd_sf"/>
</dbReference>
<organism evidence="5 6">
    <name type="scientific">Actinoplanes lutulentus</name>
    <dbReference type="NCBI Taxonomy" id="1287878"/>
    <lineage>
        <taxon>Bacteria</taxon>
        <taxon>Bacillati</taxon>
        <taxon>Actinomycetota</taxon>
        <taxon>Actinomycetes</taxon>
        <taxon>Micromonosporales</taxon>
        <taxon>Micromonosporaceae</taxon>
        <taxon>Actinoplanes</taxon>
    </lineage>
</organism>
<dbReference type="InterPro" id="IPR001867">
    <property type="entry name" value="OmpR/PhoB-type_DNA-bd"/>
</dbReference>
<evidence type="ECO:0000256" key="2">
    <source>
        <dbReference type="ARBA" id="ARBA00023125"/>
    </source>
</evidence>